<dbReference type="PANTHER" id="PTHR19441">
    <property type="entry name" value="WHEY ACDIC PROTEIN WAP"/>
    <property type="match status" value="1"/>
</dbReference>
<reference evidence="2 3" key="1">
    <citation type="submission" date="2024-11" db="EMBL/GenBank/DDBJ databases">
        <title>Chromosome-level genome assembly of the freshwater bivalve Anodonta woodiana.</title>
        <authorList>
            <person name="Chen X."/>
        </authorList>
    </citation>
    <scope>NUCLEOTIDE SEQUENCE [LARGE SCALE GENOMIC DNA]</scope>
    <source>
        <strain evidence="2">MN2024</strain>
        <tissue evidence="2">Gills</tissue>
    </source>
</reference>
<dbReference type="Proteomes" id="UP001634394">
    <property type="component" value="Unassembled WGS sequence"/>
</dbReference>
<protein>
    <recommendedName>
        <fullName evidence="1">WAP domain-containing protein</fullName>
    </recommendedName>
</protein>
<dbReference type="Pfam" id="PF00095">
    <property type="entry name" value="WAP"/>
    <property type="match status" value="2"/>
</dbReference>
<dbReference type="AlphaFoldDB" id="A0ABD3W8A4"/>
<proteinExistence type="predicted"/>
<dbReference type="PANTHER" id="PTHR19441:SF87">
    <property type="entry name" value="ACTIVATED MACROPHAGE_MICROGLIA WAP DOMAIN PROTEIN"/>
    <property type="match status" value="1"/>
</dbReference>
<name>A0ABD3W8A4_SINWO</name>
<sequence length="115" mass="12079">MYSSYFNIQIKTENILYFLVVAALELGPMKKPGTCPKPPLRGVCVDLCSSDEGCPGSQRCCSNGCGHTCQTPSVTSPRICPGPSGVGICVEECSSDADCPAGQMCCSNGCSHTYQ</sequence>
<dbReference type="InterPro" id="IPR050514">
    <property type="entry name" value="WAP_four-disulfide_core"/>
</dbReference>
<accession>A0ABD3W8A4</accession>
<feature type="domain" description="WAP" evidence="1">
    <location>
        <begin position="74"/>
        <end position="115"/>
    </location>
</feature>
<dbReference type="EMBL" id="JBJQND010000008">
    <property type="protein sequence ID" value="KAL3869866.1"/>
    <property type="molecule type" value="Genomic_DNA"/>
</dbReference>
<dbReference type="InterPro" id="IPR036645">
    <property type="entry name" value="Elafin-like_sf"/>
</dbReference>
<dbReference type="InterPro" id="IPR008197">
    <property type="entry name" value="WAP_dom"/>
</dbReference>
<dbReference type="FunFam" id="4.10.75.10:FF:000001">
    <property type="entry name" value="Anosmin 1"/>
    <property type="match status" value="1"/>
</dbReference>
<feature type="domain" description="WAP" evidence="1">
    <location>
        <begin position="28"/>
        <end position="73"/>
    </location>
</feature>
<organism evidence="2 3">
    <name type="scientific">Sinanodonta woodiana</name>
    <name type="common">Chinese pond mussel</name>
    <name type="synonym">Anodonta woodiana</name>
    <dbReference type="NCBI Taxonomy" id="1069815"/>
    <lineage>
        <taxon>Eukaryota</taxon>
        <taxon>Metazoa</taxon>
        <taxon>Spiralia</taxon>
        <taxon>Lophotrochozoa</taxon>
        <taxon>Mollusca</taxon>
        <taxon>Bivalvia</taxon>
        <taxon>Autobranchia</taxon>
        <taxon>Heteroconchia</taxon>
        <taxon>Palaeoheterodonta</taxon>
        <taxon>Unionida</taxon>
        <taxon>Unionoidea</taxon>
        <taxon>Unionidae</taxon>
        <taxon>Unioninae</taxon>
        <taxon>Sinanodonta</taxon>
    </lineage>
</organism>
<comment type="caution">
    <text evidence="2">The sequence shown here is derived from an EMBL/GenBank/DDBJ whole genome shotgun (WGS) entry which is preliminary data.</text>
</comment>
<gene>
    <name evidence="2" type="ORF">ACJMK2_042493</name>
</gene>
<dbReference type="SUPFAM" id="SSF57256">
    <property type="entry name" value="Elafin-like"/>
    <property type="match status" value="2"/>
</dbReference>
<dbReference type="PRINTS" id="PR00003">
    <property type="entry name" value="4DISULPHCORE"/>
</dbReference>
<evidence type="ECO:0000259" key="1">
    <source>
        <dbReference type="PROSITE" id="PS51390"/>
    </source>
</evidence>
<dbReference type="Gene3D" id="4.10.75.10">
    <property type="entry name" value="Elafin-like"/>
    <property type="match status" value="2"/>
</dbReference>
<evidence type="ECO:0000313" key="2">
    <source>
        <dbReference type="EMBL" id="KAL3869866.1"/>
    </source>
</evidence>
<dbReference type="SMART" id="SM00217">
    <property type="entry name" value="WAP"/>
    <property type="match status" value="2"/>
</dbReference>
<dbReference type="CDD" id="cd00199">
    <property type="entry name" value="WAP"/>
    <property type="match status" value="1"/>
</dbReference>
<dbReference type="PROSITE" id="PS51390">
    <property type="entry name" value="WAP"/>
    <property type="match status" value="2"/>
</dbReference>
<keyword evidence="3" id="KW-1185">Reference proteome</keyword>
<evidence type="ECO:0000313" key="3">
    <source>
        <dbReference type="Proteomes" id="UP001634394"/>
    </source>
</evidence>